<evidence type="ECO:0000313" key="2">
    <source>
        <dbReference type="EMBL" id="QBR00273.1"/>
    </source>
</evidence>
<dbReference type="InterPro" id="IPR000073">
    <property type="entry name" value="AB_hydrolase_1"/>
</dbReference>
<dbReference type="SUPFAM" id="SSF53474">
    <property type="entry name" value="alpha/beta-Hydrolases"/>
    <property type="match status" value="1"/>
</dbReference>
<dbReference type="OrthoDB" id="2987348at2"/>
<feature type="domain" description="AB hydrolase-1" evidence="1">
    <location>
        <begin position="41"/>
        <end position="275"/>
    </location>
</feature>
<sequence length="324" mass="36477">MSEAGHGSSREHDAPSAPERLDVISDGVRLAVYVSGPPDAPPLVLVHGYPDSARVWAALRRELDTRFRVIAYDVRGMGASAAPQRRADYRLAQLARDLSAVADATCGARPFHLVAHDWGSIQCWEAVTDPANSTRIASYTSISGPCLDHVFHARMRLSQTLKSWYIALFHLPLVPQLVWRLGGAALWPWWLGKTEGVRAERDPDQLRNGINGLQLYRANFIARAWRPRERRTEVPVLFIVPRLDRYVTPALSEGVAQWLGRYRREVIDATHWTVLRDAPLIAMRIERFIAWTRRDPQPASAQPRCADDIEAFRAAPERGEPEST</sequence>
<dbReference type="Gene3D" id="3.40.50.1820">
    <property type="entry name" value="alpha/beta hydrolase"/>
    <property type="match status" value="1"/>
</dbReference>
<dbReference type="PANTHER" id="PTHR43329">
    <property type="entry name" value="EPOXIDE HYDROLASE"/>
    <property type="match status" value="1"/>
</dbReference>
<dbReference type="GO" id="GO:0016787">
    <property type="term" value="F:hydrolase activity"/>
    <property type="evidence" value="ECO:0007669"/>
    <property type="project" value="UniProtKB-KW"/>
</dbReference>
<evidence type="ECO:0000313" key="3">
    <source>
        <dbReference type="Proteomes" id="UP000295727"/>
    </source>
</evidence>
<dbReference type="Pfam" id="PF00561">
    <property type="entry name" value="Abhydrolase_1"/>
    <property type="match status" value="1"/>
</dbReference>
<dbReference type="AlphaFoldDB" id="A0A4V1AZS3"/>
<dbReference type="Proteomes" id="UP000295727">
    <property type="component" value="Chromosome 2"/>
</dbReference>
<protein>
    <submittedName>
        <fullName evidence="2">Alpha/beta fold hydrolase</fullName>
    </submittedName>
</protein>
<dbReference type="EMBL" id="CP038149">
    <property type="protein sequence ID" value="QBR00273.1"/>
    <property type="molecule type" value="Genomic_DNA"/>
</dbReference>
<reference evidence="2 3" key="1">
    <citation type="submission" date="2019-03" db="EMBL/GenBank/DDBJ databases">
        <title>Paraburkholderia sp. 7MH5, isolated from subtropical forest soil.</title>
        <authorList>
            <person name="Gao Z.-H."/>
            <person name="Qiu L.-H."/>
        </authorList>
    </citation>
    <scope>NUCLEOTIDE SEQUENCE [LARGE SCALE GENOMIC DNA]</scope>
    <source>
        <strain evidence="2 3">7MH5</strain>
    </source>
</reference>
<gene>
    <name evidence="2" type="ORF">E1956_24745</name>
</gene>
<keyword evidence="3" id="KW-1185">Reference proteome</keyword>
<name>A0A4V1AZS3_9BURK</name>
<accession>A0A4V1AZS3</accession>
<organism evidence="2 3">
    <name type="scientific">Paraburkholderia pallida</name>
    <dbReference type="NCBI Taxonomy" id="2547399"/>
    <lineage>
        <taxon>Bacteria</taxon>
        <taxon>Pseudomonadati</taxon>
        <taxon>Pseudomonadota</taxon>
        <taxon>Betaproteobacteria</taxon>
        <taxon>Burkholderiales</taxon>
        <taxon>Burkholderiaceae</taxon>
        <taxon>Paraburkholderia</taxon>
    </lineage>
</organism>
<keyword evidence="2" id="KW-0378">Hydrolase</keyword>
<evidence type="ECO:0000259" key="1">
    <source>
        <dbReference type="Pfam" id="PF00561"/>
    </source>
</evidence>
<dbReference type="RefSeq" id="WP_134753782.1">
    <property type="nucleotide sequence ID" value="NZ_CP038149.1"/>
</dbReference>
<proteinExistence type="predicted"/>
<dbReference type="KEGG" id="ppai:E1956_24745"/>
<dbReference type="InterPro" id="IPR029058">
    <property type="entry name" value="AB_hydrolase_fold"/>
</dbReference>